<dbReference type="Pfam" id="PF02571">
    <property type="entry name" value="CbiJ"/>
    <property type="match status" value="1"/>
</dbReference>
<dbReference type="PANTHER" id="PTHR36925:SF1">
    <property type="entry name" value="COBALT-PRECORRIN-6A REDUCTASE"/>
    <property type="match status" value="1"/>
</dbReference>
<dbReference type="eggNOG" id="COG2099">
    <property type="taxonomic scope" value="Bacteria"/>
</dbReference>
<comment type="caution">
    <text evidence="4">The sequence shown here is derived from an EMBL/GenBank/DDBJ whole genome shotgun (WGS) entry which is preliminary data.</text>
</comment>
<dbReference type="STRING" id="1122180.Lokhon_01745"/>
<keyword evidence="3 4" id="KW-0560">Oxidoreductase</keyword>
<protein>
    <submittedName>
        <fullName evidence="4">Cobalt-precorrin-6x reductase</fullName>
        <ecNumber evidence="4">1.3.1.54</ecNumber>
    </submittedName>
</protein>
<dbReference type="NCBIfam" id="TIGR00715">
    <property type="entry name" value="precor6x_red"/>
    <property type="match status" value="1"/>
</dbReference>
<keyword evidence="5" id="KW-1185">Reference proteome</keyword>
<evidence type="ECO:0000256" key="1">
    <source>
        <dbReference type="ARBA" id="ARBA00004953"/>
    </source>
</evidence>
<dbReference type="PROSITE" id="PS51014">
    <property type="entry name" value="COBK_CBIJ"/>
    <property type="match status" value="1"/>
</dbReference>
<dbReference type="UniPathway" id="UPA00148"/>
<evidence type="ECO:0000313" key="5">
    <source>
        <dbReference type="Proteomes" id="UP000025047"/>
    </source>
</evidence>
<evidence type="ECO:0000313" key="4">
    <source>
        <dbReference type="EMBL" id="EYD71677.1"/>
    </source>
</evidence>
<proteinExistence type="predicted"/>
<evidence type="ECO:0000256" key="2">
    <source>
        <dbReference type="ARBA" id="ARBA00022573"/>
    </source>
</evidence>
<dbReference type="InterPro" id="IPR003723">
    <property type="entry name" value="Precorrin-6x_reduct"/>
</dbReference>
<accession>A0A017HB04</accession>
<dbReference type="NCBIfam" id="NF005968">
    <property type="entry name" value="PRK08057.1-2"/>
    <property type="match status" value="1"/>
</dbReference>
<organism evidence="4 5">
    <name type="scientific">Limimaricola hongkongensis DSM 17492</name>
    <dbReference type="NCBI Taxonomy" id="1122180"/>
    <lineage>
        <taxon>Bacteria</taxon>
        <taxon>Pseudomonadati</taxon>
        <taxon>Pseudomonadota</taxon>
        <taxon>Alphaproteobacteria</taxon>
        <taxon>Rhodobacterales</taxon>
        <taxon>Paracoccaceae</taxon>
        <taxon>Limimaricola</taxon>
    </lineage>
</organism>
<dbReference type="Proteomes" id="UP000025047">
    <property type="component" value="Unassembled WGS sequence"/>
</dbReference>
<dbReference type="PATRIC" id="fig|1122180.6.peg.1729"/>
<dbReference type="AlphaFoldDB" id="A0A017HB04"/>
<dbReference type="PANTHER" id="PTHR36925">
    <property type="entry name" value="COBALT-PRECORRIN-6A REDUCTASE"/>
    <property type="match status" value="1"/>
</dbReference>
<dbReference type="HOGENOM" id="CLU_068627_1_0_5"/>
<dbReference type="GO" id="GO:0009236">
    <property type="term" value="P:cobalamin biosynthetic process"/>
    <property type="evidence" value="ECO:0007669"/>
    <property type="project" value="UniProtKB-UniPathway"/>
</dbReference>
<comment type="pathway">
    <text evidence="1">Cofactor biosynthesis; adenosylcobalamin biosynthesis.</text>
</comment>
<dbReference type="GO" id="GO:0016994">
    <property type="term" value="F:precorrin-6A reductase activity"/>
    <property type="evidence" value="ECO:0007669"/>
    <property type="project" value="UniProtKB-EC"/>
</dbReference>
<evidence type="ECO:0000256" key="3">
    <source>
        <dbReference type="ARBA" id="ARBA00023002"/>
    </source>
</evidence>
<keyword evidence="2" id="KW-0169">Cobalamin biosynthesis</keyword>
<reference evidence="4 5" key="1">
    <citation type="submission" date="2013-03" db="EMBL/GenBank/DDBJ databases">
        <authorList>
            <person name="Fiebig A."/>
            <person name="Goeker M."/>
            <person name="Klenk H.-P.P."/>
        </authorList>
    </citation>
    <scope>NUCLEOTIDE SEQUENCE [LARGE SCALE GENOMIC DNA]</scope>
    <source>
        <strain evidence="4 5">DSM 17492</strain>
    </source>
</reference>
<name>A0A017HB04_9RHOB</name>
<dbReference type="RefSeq" id="WP_017928773.1">
    <property type="nucleotide sequence ID" value="NZ_KB822998.1"/>
</dbReference>
<gene>
    <name evidence="4" type="ORF">Lokhon_01745</name>
</gene>
<dbReference type="OrthoDB" id="5183775at2"/>
<sequence length="243" mass="25729">MTVLVLAGTREGREIAAGLSARSIPVLASLAGRTRRPLAPGVPVRTGGFGGAQGFRETVAVEGITAVIDATHPFAEEITARTARICAEDGLPHLVLRRPGWQPGPGDDWTRIAREADLAAQVPRGATVFLATGPQRIEAFAGLEGRRVLCRRIDPAPGPFPYENGEWVVARPPFPVQDETALFALLGVDVLAAKDSGGEEGRAKLDAARALGVKVVLLDRPPLPDGVRVVDTVEDALEWAMNS</sequence>
<dbReference type="EC" id="1.3.1.54" evidence="4"/>
<dbReference type="EMBL" id="APGJ01000006">
    <property type="protein sequence ID" value="EYD71677.1"/>
    <property type="molecule type" value="Genomic_DNA"/>
</dbReference>